<dbReference type="SMART" id="SM00091">
    <property type="entry name" value="PAS"/>
    <property type="match status" value="4"/>
</dbReference>
<dbReference type="Pfam" id="PF13596">
    <property type="entry name" value="PAS_10"/>
    <property type="match status" value="1"/>
</dbReference>
<gene>
    <name evidence="9" type="ORF">SAMN04488541_100626</name>
</gene>
<dbReference type="CDD" id="cd00082">
    <property type="entry name" value="HisKA"/>
    <property type="match status" value="1"/>
</dbReference>
<dbReference type="GO" id="GO:0006355">
    <property type="term" value="P:regulation of DNA-templated transcription"/>
    <property type="evidence" value="ECO:0007669"/>
    <property type="project" value="InterPro"/>
</dbReference>
<evidence type="ECO:0000313" key="9">
    <source>
        <dbReference type="EMBL" id="SFE74532.1"/>
    </source>
</evidence>
<dbReference type="Proteomes" id="UP000199513">
    <property type="component" value="Unassembled WGS sequence"/>
</dbReference>
<evidence type="ECO:0000313" key="10">
    <source>
        <dbReference type="Proteomes" id="UP000199513"/>
    </source>
</evidence>
<dbReference type="InterPro" id="IPR013767">
    <property type="entry name" value="PAS_fold"/>
</dbReference>
<evidence type="ECO:0000259" key="7">
    <source>
        <dbReference type="PROSITE" id="PS50112"/>
    </source>
</evidence>
<comment type="catalytic activity">
    <reaction evidence="1">
        <text>ATP + protein L-histidine = ADP + protein N-phospho-L-histidine.</text>
        <dbReference type="EC" id="2.7.13.3"/>
    </reaction>
</comment>
<feature type="coiled-coil region" evidence="6">
    <location>
        <begin position="410"/>
        <end position="444"/>
    </location>
</feature>
<name>A0A1I2D1Y3_9BACT</name>
<reference evidence="9 10" key="1">
    <citation type="submission" date="2016-10" db="EMBL/GenBank/DDBJ databases">
        <authorList>
            <person name="de Groot N.N."/>
        </authorList>
    </citation>
    <scope>NUCLEOTIDE SEQUENCE [LARGE SCALE GENOMIC DNA]</scope>
    <source>
        <strain>GEY</strain>
        <strain evidence="10">DSM 9560</strain>
    </source>
</reference>
<evidence type="ECO:0000259" key="8">
    <source>
        <dbReference type="PROSITE" id="PS50113"/>
    </source>
</evidence>
<dbReference type="AlphaFoldDB" id="A0A1I2D1Y3"/>
<feature type="domain" description="PAS" evidence="7">
    <location>
        <begin position="289"/>
        <end position="362"/>
    </location>
</feature>
<evidence type="ECO:0000256" key="1">
    <source>
        <dbReference type="ARBA" id="ARBA00000085"/>
    </source>
</evidence>
<dbReference type="PANTHER" id="PTHR43304:SF1">
    <property type="entry name" value="PAC DOMAIN-CONTAINING PROTEIN"/>
    <property type="match status" value="1"/>
</dbReference>
<dbReference type="SUPFAM" id="SSF55785">
    <property type="entry name" value="PYP-like sensor domain (PAS domain)"/>
    <property type="match status" value="4"/>
</dbReference>
<proteinExistence type="predicted"/>
<dbReference type="SMART" id="SM00086">
    <property type="entry name" value="PAC"/>
    <property type="match status" value="3"/>
</dbReference>
<dbReference type="PROSITE" id="PS50112">
    <property type="entry name" value="PAS"/>
    <property type="match status" value="1"/>
</dbReference>
<feature type="domain" description="PAC" evidence="8">
    <location>
        <begin position="366"/>
        <end position="419"/>
    </location>
</feature>
<dbReference type="GO" id="GO:0000155">
    <property type="term" value="F:phosphorelay sensor kinase activity"/>
    <property type="evidence" value="ECO:0007669"/>
    <property type="project" value="InterPro"/>
</dbReference>
<dbReference type="STRING" id="1003.SAMN04488541_100626"/>
<dbReference type="InterPro" id="IPR000014">
    <property type="entry name" value="PAS"/>
</dbReference>
<evidence type="ECO:0000256" key="4">
    <source>
        <dbReference type="ARBA" id="ARBA00022679"/>
    </source>
</evidence>
<organism evidence="9 10">
    <name type="scientific">Thermoflexibacter ruber</name>
    <dbReference type="NCBI Taxonomy" id="1003"/>
    <lineage>
        <taxon>Bacteria</taxon>
        <taxon>Pseudomonadati</taxon>
        <taxon>Bacteroidota</taxon>
        <taxon>Cytophagia</taxon>
        <taxon>Cytophagales</taxon>
        <taxon>Thermoflexibacteraceae</taxon>
        <taxon>Thermoflexibacter</taxon>
    </lineage>
</organism>
<dbReference type="OrthoDB" id="905895at2"/>
<dbReference type="InterPro" id="IPR003661">
    <property type="entry name" value="HisK_dim/P_dom"/>
</dbReference>
<dbReference type="PROSITE" id="PS50113">
    <property type="entry name" value="PAC"/>
    <property type="match status" value="1"/>
</dbReference>
<keyword evidence="5" id="KW-0418">Kinase</keyword>
<dbReference type="InterPro" id="IPR000700">
    <property type="entry name" value="PAS-assoc_C"/>
</dbReference>
<dbReference type="Pfam" id="PF08447">
    <property type="entry name" value="PAS_3"/>
    <property type="match status" value="1"/>
</dbReference>
<dbReference type="EMBL" id="FONY01000006">
    <property type="protein sequence ID" value="SFE74532.1"/>
    <property type="molecule type" value="Genomic_DNA"/>
</dbReference>
<protein>
    <recommendedName>
        <fullName evidence="2">histidine kinase</fullName>
        <ecNumber evidence="2">2.7.13.3</ecNumber>
    </recommendedName>
</protein>
<dbReference type="PANTHER" id="PTHR43304">
    <property type="entry name" value="PHYTOCHROME-LIKE PROTEIN CPH1"/>
    <property type="match status" value="1"/>
</dbReference>
<keyword evidence="10" id="KW-1185">Reference proteome</keyword>
<dbReference type="EC" id="2.7.13.3" evidence="2"/>
<sequence>MVFILKIFTSLCLTKNDLTSFTVGHTNTENTYEEVNKLKNLLQAILDSSDVGNVLLSPEQKVLFFNKTTQKDILQLWGKEIAIGEDFSPYVAPNLKNEFEQEFQKALQGQIIHTEREITDVMGNKVWLRGKYLPVYHSNNELLGINFSIENIDQKKRASDLLKKSEELISKSFGAIPVALAITNFANGQIMEVNKAWLELLDFDYENVIGKTHTELGVIDEQARQALKERITINGFSGHIELTIQTSKGTPKTVLASLEKYEISNTPCILYTLIDISQRKIMENSIATEKQQLTNIIRSVGVGTWEWNIQTGEVKHNEQWADMIGYTLKEITSHTIHTWERFVHPEDLKIAKALLAKHIRGETEIYECELRMKHKNGNWIWILDKGKVLEWDAEGKPLKMYGMQQDITNQKLLERQLQQKNEMLANTEEELRQSLEEVYQANLQLEASQARLKAVVDNFPEGSISLIDKDLKFLYTGGAGYKNYPINPQDFIGKPVKSILIKEIYQQLETCLPEIFAGNTCTHEANFENKTFLNVYQPILDKNQQVSAFVLASFDITEQKQSEEKIRLQNEILVRQNNIFKEIAWLQSHDARRPVANILGLAHLIKTDEKNVQQYIDYLYKATEDLDAVIHRIVELTQQIEMY</sequence>
<dbReference type="InterPro" id="IPR013655">
    <property type="entry name" value="PAS_fold_3"/>
</dbReference>
<accession>A0A1I2D1Y3</accession>
<keyword evidence="3" id="KW-0597">Phosphoprotein</keyword>
<dbReference type="CDD" id="cd00130">
    <property type="entry name" value="PAS"/>
    <property type="match status" value="2"/>
</dbReference>
<dbReference type="InterPro" id="IPR052162">
    <property type="entry name" value="Sensor_kinase/Photoreceptor"/>
</dbReference>
<keyword evidence="6" id="KW-0175">Coiled coil</keyword>
<evidence type="ECO:0000256" key="3">
    <source>
        <dbReference type="ARBA" id="ARBA00022553"/>
    </source>
</evidence>
<dbReference type="InterPro" id="IPR035965">
    <property type="entry name" value="PAS-like_dom_sf"/>
</dbReference>
<keyword evidence="4" id="KW-0808">Transferase</keyword>
<dbReference type="Gene3D" id="3.30.450.20">
    <property type="entry name" value="PAS domain"/>
    <property type="match status" value="4"/>
</dbReference>
<evidence type="ECO:0000256" key="6">
    <source>
        <dbReference type="SAM" id="Coils"/>
    </source>
</evidence>
<evidence type="ECO:0000256" key="5">
    <source>
        <dbReference type="ARBA" id="ARBA00022777"/>
    </source>
</evidence>
<evidence type="ECO:0000256" key="2">
    <source>
        <dbReference type="ARBA" id="ARBA00012438"/>
    </source>
</evidence>
<dbReference type="InterPro" id="IPR001610">
    <property type="entry name" value="PAC"/>
</dbReference>
<dbReference type="Pfam" id="PF00989">
    <property type="entry name" value="PAS"/>
    <property type="match status" value="1"/>
</dbReference>
<dbReference type="NCBIfam" id="TIGR00229">
    <property type="entry name" value="sensory_box"/>
    <property type="match status" value="3"/>
</dbReference>